<comment type="caution">
    <text evidence="2">The sequence shown here is derived from an EMBL/GenBank/DDBJ whole genome shotgun (WGS) entry which is preliminary data.</text>
</comment>
<gene>
    <name evidence="2" type="ORF">GCM10010251_72470</name>
</gene>
<sequence>MTTPTTPTAPGTPGPSGTSLKLEEITRANVETALAIRVHPEQEFAVSPVVKSLAEAYVRPGVAWPRLIVDGERPVGFLMTFLD</sequence>
<evidence type="ECO:0000256" key="1">
    <source>
        <dbReference type="SAM" id="MobiDB-lite"/>
    </source>
</evidence>
<protein>
    <recommendedName>
        <fullName evidence="4">GNAT family N-acetyltransferase</fullName>
    </recommendedName>
</protein>
<evidence type="ECO:0000313" key="3">
    <source>
        <dbReference type="Proteomes" id="UP000658320"/>
    </source>
</evidence>
<accession>A0A918FJV1</accession>
<dbReference type="AlphaFoldDB" id="A0A918FJV1"/>
<keyword evidence="3" id="KW-1185">Reference proteome</keyword>
<evidence type="ECO:0008006" key="4">
    <source>
        <dbReference type="Google" id="ProtNLM"/>
    </source>
</evidence>
<dbReference type="Proteomes" id="UP000658320">
    <property type="component" value="Unassembled WGS sequence"/>
</dbReference>
<organism evidence="2 3">
    <name type="scientific">Streptomyces aurantiogriseus</name>
    <dbReference type="NCBI Taxonomy" id="66870"/>
    <lineage>
        <taxon>Bacteria</taxon>
        <taxon>Bacillati</taxon>
        <taxon>Actinomycetota</taxon>
        <taxon>Actinomycetes</taxon>
        <taxon>Kitasatosporales</taxon>
        <taxon>Streptomycetaceae</taxon>
        <taxon>Streptomyces</taxon>
    </lineage>
</organism>
<reference evidence="2" key="2">
    <citation type="submission" date="2020-09" db="EMBL/GenBank/DDBJ databases">
        <authorList>
            <person name="Sun Q."/>
            <person name="Ohkuma M."/>
        </authorList>
    </citation>
    <scope>NUCLEOTIDE SEQUENCE</scope>
    <source>
        <strain evidence="2">JCM 4346</strain>
    </source>
</reference>
<proteinExistence type="predicted"/>
<name>A0A918FJV1_9ACTN</name>
<feature type="region of interest" description="Disordered" evidence="1">
    <location>
        <begin position="1"/>
        <end position="20"/>
    </location>
</feature>
<feature type="compositionally biased region" description="Low complexity" evidence="1">
    <location>
        <begin position="1"/>
        <end position="19"/>
    </location>
</feature>
<dbReference type="EMBL" id="BMSX01000021">
    <property type="protein sequence ID" value="GGR44945.1"/>
    <property type="molecule type" value="Genomic_DNA"/>
</dbReference>
<evidence type="ECO:0000313" key="2">
    <source>
        <dbReference type="EMBL" id="GGR44945.1"/>
    </source>
</evidence>
<reference evidence="2" key="1">
    <citation type="journal article" date="2014" name="Int. J. Syst. Evol. Microbiol.">
        <title>Complete genome sequence of Corynebacterium casei LMG S-19264T (=DSM 44701T), isolated from a smear-ripened cheese.</title>
        <authorList>
            <consortium name="US DOE Joint Genome Institute (JGI-PGF)"/>
            <person name="Walter F."/>
            <person name="Albersmeier A."/>
            <person name="Kalinowski J."/>
            <person name="Ruckert C."/>
        </authorList>
    </citation>
    <scope>NUCLEOTIDE SEQUENCE</scope>
    <source>
        <strain evidence="2">JCM 4346</strain>
    </source>
</reference>